<reference evidence="1" key="1">
    <citation type="submission" date="2021-02" db="EMBL/GenBank/DDBJ databases">
        <authorList>
            <person name="Nowell W R."/>
        </authorList>
    </citation>
    <scope>NUCLEOTIDE SEQUENCE</scope>
</reference>
<accession>A0A819V2C4</accession>
<protein>
    <submittedName>
        <fullName evidence="1">Uncharacterized protein</fullName>
    </submittedName>
</protein>
<evidence type="ECO:0000313" key="1">
    <source>
        <dbReference type="EMBL" id="CAF4091778.1"/>
    </source>
</evidence>
<organism evidence="1 2">
    <name type="scientific">Rotaria sordida</name>
    <dbReference type="NCBI Taxonomy" id="392033"/>
    <lineage>
        <taxon>Eukaryota</taxon>
        <taxon>Metazoa</taxon>
        <taxon>Spiralia</taxon>
        <taxon>Gnathifera</taxon>
        <taxon>Rotifera</taxon>
        <taxon>Eurotatoria</taxon>
        <taxon>Bdelloidea</taxon>
        <taxon>Philodinida</taxon>
        <taxon>Philodinidae</taxon>
        <taxon>Rotaria</taxon>
    </lineage>
</organism>
<dbReference type="Gene3D" id="3.80.10.10">
    <property type="entry name" value="Ribonuclease Inhibitor"/>
    <property type="match status" value="1"/>
</dbReference>
<dbReference type="AlphaFoldDB" id="A0A819V2C4"/>
<gene>
    <name evidence="1" type="ORF">JBS370_LOCUS31280</name>
</gene>
<dbReference type="EMBL" id="CAJOBD010007632">
    <property type="protein sequence ID" value="CAF4091778.1"/>
    <property type="molecule type" value="Genomic_DNA"/>
</dbReference>
<proteinExistence type="predicted"/>
<sequence length="226" mass="26532">MNSCFAETAIRALPRLNRLNLSNLKISPTIQLLHLHHLTLGKSTIDELNRIFSQAPQLRSLNISLQGDISSIHHLSPCSQLNRLTLKIDDSRISIAQMERFLPKLTQLIHFELHVKGDHDLADGHRWKILSEGLLTFNFKFEFLSSLDELTLDSFRTEFWLREKHCASFTVKSSYSKDERHWYFDPEFSIRGTRRLIRGTFRCRFYRSTRASSSYDVHIWIEERVS</sequence>
<dbReference type="Proteomes" id="UP000663836">
    <property type="component" value="Unassembled WGS sequence"/>
</dbReference>
<evidence type="ECO:0000313" key="2">
    <source>
        <dbReference type="Proteomes" id="UP000663836"/>
    </source>
</evidence>
<dbReference type="InterPro" id="IPR032675">
    <property type="entry name" value="LRR_dom_sf"/>
</dbReference>
<name>A0A819V2C4_9BILA</name>
<dbReference type="SUPFAM" id="SSF52047">
    <property type="entry name" value="RNI-like"/>
    <property type="match status" value="1"/>
</dbReference>
<comment type="caution">
    <text evidence="1">The sequence shown here is derived from an EMBL/GenBank/DDBJ whole genome shotgun (WGS) entry which is preliminary data.</text>
</comment>